<reference evidence="2" key="1">
    <citation type="submission" date="2016-02" db="EMBL/GenBank/DDBJ databases">
        <authorList>
            <person name="Schultz-Johansen M."/>
            <person name="Glaring M.A."/>
            <person name="Bech P.K."/>
            <person name="Stougaard P."/>
        </authorList>
    </citation>
    <scope>NUCLEOTIDE SEQUENCE [LARGE SCALE GENOMIC DNA]</scope>
    <source>
        <strain evidence="2">S66</strain>
    </source>
</reference>
<sequence length="102" mass="9620">MKFSVVGALFTVGVVAGSITFGLMRNNVAGHAEAAQDVVLAAAITEVSDPNDELLAALADGADPSTLSAPTAAGGPVNGAGLPFAGLGGDGNGGGAPSASLN</sequence>
<organism evidence="1 2">
    <name type="scientific">Paraglaciecola hydrolytica</name>
    <dbReference type="NCBI Taxonomy" id="1799789"/>
    <lineage>
        <taxon>Bacteria</taxon>
        <taxon>Pseudomonadati</taxon>
        <taxon>Pseudomonadota</taxon>
        <taxon>Gammaproteobacteria</taxon>
        <taxon>Alteromonadales</taxon>
        <taxon>Alteromonadaceae</taxon>
        <taxon>Paraglaciecola</taxon>
    </lineage>
</organism>
<dbReference type="Proteomes" id="UP000070299">
    <property type="component" value="Unassembled WGS sequence"/>
</dbReference>
<dbReference type="EMBL" id="LSNE01000005">
    <property type="protein sequence ID" value="KXI28999.1"/>
    <property type="molecule type" value="Genomic_DNA"/>
</dbReference>
<protein>
    <submittedName>
        <fullName evidence="1">Uncharacterized protein</fullName>
    </submittedName>
</protein>
<dbReference type="STRING" id="1799789.AX660_12565"/>
<dbReference type="RefSeq" id="WP_068375955.1">
    <property type="nucleotide sequence ID" value="NZ_LSNE01000005.1"/>
</dbReference>
<evidence type="ECO:0000313" key="1">
    <source>
        <dbReference type="EMBL" id="KXI28999.1"/>
    </source>
</evidence>
<proteinExistence type="predicted"/>
<gene>
    <name evidence="1" type="ORF">AX660_12565</name>
</gene>
<keyword evidence="2" id="KW-1185">Reference proteome</keyword>
<comment type="caution">
    <text evidence="1">The sequence shown here is derived from an EMBL/GenBank/DDBJ whole genome shotgun (WGS) entry which is preliminary data.</text>
</comment>
<dbReference type="AlphaFoldDB" id="A0A136A188"/>
<evidence type="ECO:0000313" key="2">
    <source>
        <dbReference type="Proteomes" id="UP000070299"/>
    </source>
</evidence>
<accession>A0A136A188</accession>
<name>A0A136A188_9ALTE</name>